<protein>
    <submittedName>
        <fullName evidence="1">Uncharacterized protein</fullName>
    </submittedName>
</protein>
<name>A0A7C2AXC1_9PSED</name>
<accession>A0A7C2AXC1</accession>
<organism evidence="1">
    <name type="scientific">Pseudomonas graminis</name>
    <dbReference type="NCBI Taxonomy" id="158627"/>
    <lineage>
        <taxon>Bacteria</taxon>
        <taxon>Pseudomonadati</taxon>
        <taxon>Pseudomonadota</taxon>
        <taxon>Gammaproteobacteria</taxon>
        <taxon>Pseudomonadales</taxon>
        <taxon>Pseudomonadaceae</taxon>
        <taxon>Pseudomonas</taxon>
    </lineage>
</organism>
<evidence type="ECO:0000313" key="1">
    <source>
        <dbReference type="EMBL" id="HEF25692.1"/>
    </source>
</evidence>
<proteinExistence type="predicted"/>
<dbReference type="AlphaFoldDB" id="A0A7C2AXC1"/>
<comment type="caution">
    <text evidence="1">The sequence shown here is derived from an EMBL/GenBank/DDBJ whole genome shotgun (WGS) entry which is preliminary data.</text>
</comment>
<reference evidence="1" key="1">
    <citation type="journal article" date="2020" name="mSystems">
        <title>Genome- and Community-Level Interaction Insights into Carbon Utilization and Element Cycling Functions of Hydrothermarchaeota in Hydrothermal Sediment.</title>
        <authorList>
            <person name="Zhou Z."/>
            <person name="Liu Y."/>
            <person name="Xu W."/>
            <person name="Pan J."/>
            <person name="Luo Z.H."/>
            <person name="Li M."/>
        </authorList>
    </citation>
    <scope>NUCLEOTIDE SEQUENCE [LARGE SCALE GENOMIC DNA]</scope>
    <source>
        <strain evidence="1">SpSt-200</strain>
    </source>
</reference>
<sequence>MSTCYSIQITPERPLPAFYCIAEHLWGTGCDVDSDGDCAGSDDHQWTELTLSLRGTSGERIDIDPLSLMPLTLVIRSSHATLCQRVADYIVSVSGGTIGAVANVNTV</sequence>
<dbReference type="EMBL" id="DSIN01000017">
    <property type="protein sequence ID" value="HEF25692.1"/>
    <property type="molecule type" value="Genomic_DNA"/>
</dbReference>
<gene>
    <name evidence="1" type="ORF">ENP23_07945</name>
</gene>